<dbReference type="EMBL" id="UGRI01000001">
    <property type="protein sequence ID" value="SUA23762.1"/>
    <property type="molecule type" value="Genomic_DNA"/>
</dbReference>
<dbReference type="AlphaFoldDB" id="A0A378VZE0"/>
<name>A0A378VZE0_NEIGO</name>
<gene>
    <name evidence="2" type="ORF">NCTC11421_01752</name>
</gene>
<reference evidence="2" key="1">
    <citation type="submission" date="2018-06" db="EMBL/GenBank/DDBJ databases">
        <authorList>
            <consortium name="Pathogen Informatics"/>
            <person name="Doyle S."/>
        </authorList>
    </citation>
    <scope>NUCLEOTIDE SEQUENCE [LARGE SCALE GENOMIC DNA]</scope>
    <source>
        <strain evidence="2">NCTC11421</strain>
    </source>
</reference>
<evidence type="ECO:0000313" key="2">
    <source>
        <dbReference type="EMBL" id="SUA23762.1"/>
    </source>
</evidence>
<evidence type="ECO:0000256" key="1">
    <source>
        <dbReference type="SAM" id="Phobius"/>
    </source>
</evidence>
<feature type="transmembrane region" description="Helical" evidence="1">
    <location>
        <begin position="98"/>
        <end position="122"/>
    </location>
</feature>
<dbReference type="Pfam" id="PF11840">
    <property type="entry name" value="DUF3360"/>
    <property type="match status" value="1"/>
</dbReference>
<keyword evidence="1" id="KW-0472">Membrane</keyword>
<dbReference type="InterPro" id="IPR021794">
    <property type="entry name" value="DUF3360"/>
</dbReference>
<protein>
    <submittedName>
        <fullName evidence="2">Integral membrane protein</fullName>
    </submittedName>
</protein>
<organism evidence="2">
    <name type="scientific">Neisseria gonorrhoeae</name>
    <dbReference type="NCBI Taxonomy" id="485"/>
    <lineage>
        <taxon>Bacteria</taxon>
        <taxon>Pseudomonadati</taxon>
        <taxon>Pseudomonadota</taxon>
        <taxon>Betaproteobacteria</taxon>
        <taxon>Neisseriales</taxon>
        <taxon>Neisseriaceae</taxon>
        <taxon>Neisseria</taxon>
    </lineage>
</organism>
<proteinExistence type="predicted"/>
<sequence>MMIIKKIGFIACLGFKWGYGFRTQPVSKRKVMRPLLRGAIYKEEGYGKHNGTYRDLHRPASEFATRDEYLEHELQIMQPKRWRPNLPFRDYRFEWEDLIPAMAGTIGKVVMVGAAAFAAPLGLPDSFVLENVRYELLIAAAFILLVSGFFCPAPTCPVRTGR</sequence>
<keyword evidence="1" id="KW-1133">Transmembrane helix</keyword>
<feature type="transmembrane region" description="Helical" evidence="1">
    <location>
        <begin position="134"/>
        <end position="155"/>
    </location>
</feature>
<keyword evidence="1" id="KW-0812">Transmembrane</keyword>
<accession>A0A378VZE0</accession>